<name>A0ABX1GPH6_9FLAO</name>
<dbReference type="InterPro" id="IPR049492">
    <property type="entry name" value="BD-FAE-like_dom"/>
</dbReference>
<comment type="caution">
    <text evidence="4">The sequence shown here is derived from an EMBL/GenBank/DDBJ whole genome shotgun (WGS) entry which is preliminary data.</text>
</comment>
<protein>
    <submittedName>
        <fullName evidence="4">Alpha/beta hydrolase</fullName>
    </submittedName>
</protein>
<evidence type="ECO:0000256" key="2">
    <source>
        <dbReference type="SAM" id="SignalP"/>
    </source>
</evidence>
<dbReference type="PANTHER" id="PTHR48081">
    <property type="entry name" value="AB HYDROLASE SUPERFAMILY PROTEIN C4A8.06C"/>
    <property type="match status" value="1"/>
</dbReference>
<dbReference type="Pfam" id="PF20434">
    <property type="entry name" value="BD-FAE"/>
    <property type="match status" value="2"/>
</dbReference>
<dbReference type="RefSeq" id="WP_168551969.1">
    <property type="nucleotide sequence ID" value="NZ_JAAWWL010000001.1"/>
</dbReference>
<dbReference type="EMBL" id="JAAWWL010000001">
    <property type="protein sequence ID" value="NKI31820.1"/>
    <property type="molecule type" value="Genomic_DNA"/>
</dbReference>
<dbReference type="InterPro" id="IPR050300">
    <property type="entry name" value="GDXG_lipolytic_enzyme"/>
</dbReference>
<sequence>MKQLLFFVLLLLFSCNTDDGVTASTENSEGENTTGAPTVQANATYTVSVTENIEYARGLSHTSINSAETTSVPLYLDAYTPVDAGPNRPILMLIHGGGFIGGSKQGVMASLAQYFAERGWVVFSIAYRLQADLGTIPQEWEAYGDLVDAEFLDQFFAIYPAHRDAKAAMRWIVANAASYDINLDYITVGGGSAGAITAIGISVSEDGDYTTEISSTLDETLNTTNLGESYEVKTILDFWGSDISVFALEEIYGFQRFDANSPALFIAHGTEDPTVLFEEALKLRDIYEANQAPYVFYELTGLGHSAWNATVEGKRLEALALDYMVEQQSLLLE</sequence>
<dbReference type="InterPro" id="IPR029058">
    <property type="entry name" value="AB_hydrolase_fold"/>
</dbReference>
<gene>
    <name evidence="4" type="ORF">HCU67_07660</name>
</gene>
<keyword evidence="1 4" id="KW-0378">Hydrolase</keyword>
<evidence type="ECO:0000313" key="4">
    <source>
        <dbReference type="EMBL" id="NKI31820.1"/>
    </source>
</evidence>
<dbReference type="Gene3D" id="3.40.50.1820">
    <property type="entry name" value="alpha/beta hydrolase"/>
    <property type="match status" value="1"/>
</dbReference>
<evidence type="ECO:0000256" key="1">
    <source>
        <dbReference type="ARBA" id="ARBA00022801"/>
    </source>
</evidence>
<keyword evidence="2" id="KW-0732">Signal</keyword>
<feature type="domain" description="BD-FAE-like" evidence="3">
    <location>
        <begin position="159"/>
        <end position="240"/>
    </location>
</feature>
<feature type="domain" description="BD-FAE-like" evidence="3">
    <location>
        <begin position="76"/>
        <end position="132"/>
    </location>
</feature>
<organism evidence="4 5">
    <name type="scientific">Croceivirga thetidis</name>
    <dbReference type="NCBI Taxonomy" id="2721623"/>
    <lineage>
        <taxon>Bacteria</taxon>
        <taxon>Pseudomonadati</taxon>
        <taxon>Bacteroidota</taxon>
        <taxon>Flavobacteriia</taxon>
        <taxon>Flavobacteriales</taxon>
        <taxon>Flavobacteriaceae</taxon>
        <taxon>Croceivirga</taxon>
    </lineage>
</organism>
<dbReference type="PROSITE" id="PS51257">
    <property type="entry name" value="PROKAR_LIPOPROTEIN"/>
    <property type="match status" value="1"/>
</dbReference>
<dbReference type="SUPFAM" id="SSF53474">
    <property type="entry name" value="alpha/beta-Hydrolases"/>
    <property type="match status" value="1"/>
</dbReference>
<dbReference type="Proteomes" id="UP000718451">
    <property type="component" value="Unassembled WGS sequence"/>
</dbReference>
<accession>A0ABX1GPH6</accession>
<feature type="chain" id="PRO_5045460999" evidence="2">
    <location>
        <begin position="20"/>
        <end position="333"/>
    </location>
</feature>
<keyword evidence="5" id="KW-1185">Reference proteome</keyword>
<evidence type="ECO:0000313" key="5">
    <source>
        <dbReference type="Proteomes" id="UP000718451"/>
    </source>
</evidence>
<reference evidence="4 5" key="1">
    <citation type="submission" date="2020-04" db="EMBL/GenBank/DDBJ databases">
        <authorList>
            <person name="Yoon J."/>
        </authorList>
    </citation>
    <scope>NUCLEOTIDE SEQUENCE [LARGE SCALE GENOMIC DNA]</scope>
    <source>
        <strain evidence="4 5">DJ-13</strain>
    </source>
</reference>
<evidence type="ECO:0000259" key="3">
    <source>
        <dbReference type="Pfam" id="PF20434"/>
    </source>
</evidence>
<feature type="signal peptide" evidence="2">
    <location>
        <begin position="1"/>
        <end position="19"/>
    </location>
</feature>
<proteinExistence type="predicted"/>
<dbReference type="GO" id="GO:0016787">
    <property type="term" value="F:hydrolase activity"/>
    <property type="evidence" value="ECO:0007669"/>
    <property type="project" value="UniProtKB-KW"/>
</dbReference>